<reference evidence="16" key="1">
    <citation type="submission" date="2020-09" db="EMBL/GenBank/DDBJ databases">
        <title>Desulfogranum mesoprofundum gen. nov., sp. nov., a novel mesophilic, sulfate-reducing chemolithoautotroph isolated from a deep-sea hydrothermal vent chimney in the Suiyo Seamount.</title>
        <authorList>
            <person name="Hashimoto Y."/>
            <person name="Nakagawa S."/>
        </authorList>
    </citation>
    <scope>NUCLEOTIDE SEQUENCE</scope>
    <source>
        <strain evidence="16">KT2</strain>
    </source>
</reference>
<evidence type="ECO:0000256" key="8">
    <source>
        <dbReference type="ARBA" id="ARBA00022840"/>
    </source>
</evidence>
<dbReference type="SMART" id="SM01210">
    <property type="entry name" value="GARS_C"/>
    <property type="match status" value="1"/>
</dbReference>
<dbReference type="Pfam" id="PF01071">
    <property type="entry name" value="GARS_A"/>
    <property type="match status" value="1"/>
</dbReference>
<comment type="cofactor">
    <cofactor evidence="1">
        <name>Mn(2+)</name>
        <dbReference type="ChEBI" id="CHEBI:29035"/>
    </cofactor>
</comment>
<evidence type="ECO:0000256" key="6">
    <source>
        <dbReference type="ARBA" id="ARBA00022741"/>
    </source>
</evidence>
<comment type="catalytic activity">
    <reaction evidence="12">
        <text>5-phospho-beta-D-ribosylamine + glycine + ATP = N(1)-(5-phospho-beta-D-ribosyl)glycinamide + ADP + phosphate + H(+)</text>
        <dbReference type="Rhea" id="RHEA:17453"/>
        <dbReference type="ChEBI" id="CHEBI:15378"/>
        <dbReference type="ChEBI" id="CHEBI:30616"/>
        <dbReference type="ChEBI" id="CHEBI:43474"/>
        <dbReference type="ChEBI" id="CHEBI:57305"/>
        <dbReference type="ChEBI" id="CHEBI:58681"/>
        <dbReference type="ChEBI" id="CHEBI:143788"/>
        <dbReference type="ChEBI" id="CHEBI:456216"/>
        <dbReference type="EC" id="6.3.4.13"/>
    </reaction>
</comment>
<dbReference type="GO" id="GO:0034023">
    <property type="term" value="F:5-(carboxyamino)imidazole ribonucleotide mutase activity"/>
    <property type="evidence" value="ECO:0007669"/>
    <property type="project" value="UniProtKB-UniRule"/>
</dbReference>
<dbReference type="Pfam" id="PF00731">
    <property type="entry name" value="AIRC"/>
    <property type="match status" value="1"/>
</dbReference>
<comment type="similarity">
    <text evidence="11 12">Belongs to the GARS family.</text>
</comment>
<evidence type="ECO:0000259" key="15">
    <source>
        <dbReference type="PROSITE" id="PS50975"/>
    </source>
</evidence>
<evidence type="ECO:0000256" key="9">
    <source>
        <dbReference type="ARBA" id="ARBA00022842"/>
    </source>
</evidence>
<comment type="similarity">
    <text evidence="13">Belongs to the AIR carboxylase family. Class I subfamily.</text>
</comment>
<dbReference type="NCBIfam" id="TIGR01162">
    <property type="entry name" value="purE"/>
    <property type="match status" value="1"/>
</dbReference>
<dbReference type="InterPro" id="IPR011761">
    <property type="entry name" value="ATP-grasp"/>
</dbReference>
<evidence type="ECO:0000256" key="5">
    <source>
        <dbReference type="ARBA" id="ARBA00022723"/>
    </source>
</evidence>
<dbReference type="FunFam" id="3.30.470.20:FF:000031">
    <property type="entry name" value="Phosphoribosylamine--glycine ligase"/>
    <property type="match status" value="1"/>
</dbReference>
<dbReference type="FunFam" id="3.30.1490.20:FF:000006">
    <property type="entry name" value="phosphoribosylamine--glycine ligase, chloroplastic-like"/>
    <property type="match status" value="1"/>
</dbReference>
<dbReference type="PANTHER" id="PTHR43472:SF1">
    <property type="entry name" value="PHOSPHORIBOSYLAMINE--GLYCINE LIGASE, CHLOROPLASTIC"/>
    <property type="match status" value="1"/>
</dbReference>
<name>A0A8D5FVL5_9BACT</name>
<dbReference type="GO" id="GO:0005524">
    <property type="term" value="F:ATP binding"/>
    <property type="evidence" value="ECO:0007669"/>
    <property type="project" value="UniProtKB-UniRule"/>
</dbReference>
<proteinExistence type="inferred from homology"/>
<comment type="catalytic activity">
    <reaction evidence="13">
        <text>5-carboxyamino-1-(5-phospho-D-ribosyl)imidazole + H(+) = 5-amino-1-(5-phospho-D-ribosyl)imidazole-4-carboxylate</text>
        <dbReference type="Rhea" id="RHEA:13193"/>
        <dbReference type="ChEBI" id="CHEBI:15378"/>
        <dbReference type="ChEBI" id="CHEBI:58730"/>
        <dbReference type="ChEBI" id="CHEBI:77657"/>
        <dbReference type="EC" id="5.4.99.18"/>
    </reaction>
</comment>
<gene>
    <name evidence="12" type="primary">purD</name>
    <name evidence="13" type="synonym">purE</name>
    <name evidence="16" type="ORF">DGMP_14000</name>
</gene>
<dbReference type="GO" id="GO:0006189">
    <property type="term" value="P:'de novo' IMP biosynthetic process"/>
    <property type="evidence" value="ECO:0007669"/>
    <property type="project" value="UniProtKB-UniRule"/>
</dbReference>
<evidence type="ECO:0000313" key="16">
    <source>
        <dbReference type="EMBL" id="BCL60707.1"/>
    </source>
</evidence>
<protein>
    <recommendedName>
        <fullName evidence="12 13">Multifunctional fusion protein</fullName>
    </recommendedName>
    <domain>
        <recommendedName>
            <fullName evidence="12">Phosphoribosylamine--glycine ligase</fullName>
            <ecNumber evidence="12">6.3.4.13</ecNumber>
        </recommendedName>
        <alternativeName>
            <fullName evidence="12">GARS</fullName>
        </alternativeName>
        <alternativeName>
            <fullName evidence="12">Glycinamide ribonucleotide synthetase</fullName>
        </alternativeName>
        <alternativeName>
            <fullName evidence="12">Phosphoribosylglycinamide synthetase</fullName>
        </alternativeName>
    </domain>
    <domain>
        <recommendedName>
            <fullName evidence="13">N5-carboxyaminoimidazole ribonucleotide mutase</fullName>
            <shortName evidence="13">N5-CAIR mutase</shortName>
            <ecNumber evidence="13">5.4.99.18</ecNumber>
        </recommendedName>
        <alternativeName>
            <fullName evidence="13">5-(carboxyamino)imidazole ribonucleotide mutase</fullName>
        </alternativeName>
    </domain>
</protein>
<dbReference type="InterPro" id="IPR020562">
    <property type="entry name" value="PRibGlycinamide_synth_N"/>
</dbReference>
<evidence type="ECO:0000256" key="4">
    <source>
        <dbReference type="ARBA" id="ARBA00022598"/>
    </source>
</evidence>
<dbReference type="EC" id="5.4.99.18" evidence="13"/>
<dbReference type="GO" id="GO:0009113">
    <property type="term" value="P:purine nucleobase biosynthetic process"/>
    <property type="evidence" value="ECO:0007669"/>
    <property type="project" value="InterPro"/>
</dbReference>
<evidence type="ECO:0000313" key="17">
    <source>
        <dbReference type="Proteomes" id="UP000826725"/>
    </source>
</evidence>
<sequence length="599" mass="64098">MKILVVGSGGREHALVWKIQQSKKVNKIYCAPGNAGISRIADCVDIGATDVQKLLEFALAEKIDLTVVGPESSLVEGIVDIFEENNLRIFGPTKRAAILEGSKVFTKEFFKKYDIPSSSFKVFKDRKKAKKYIEKKGAPIVVKADGLAAGKGVIVAGTVKEAKQAVDLIMRDKAFGSAGEKVVVEACLTGEEASFIAFTDGKTILPLPTSQDHKAVYENDEGPNTGGMGAYSPAPVVTDEIADFVMNRVMLPTVKGLEAEGRPYKGMLYAGLMIDGDDINVLEFNCRFGDPEAQPLLMRLKSDIVDIFEAAIDGKLDTVDMKIDPRPTVCVVMASGGYPGSYENGKIIKGLTKAAAVSGVEIFHAGTARKNSRIVTNGGRVLGITAVGKNLKEAIDRSYRAVAQIKWTTCYYRRDIGAKALRERPGRKDKPVVGIVMGSDSDLIVMQVAADFLKSMDIPYEITVASAHRTPEKAAQYAKTARKRGLKLIIAGAGMAAHLAGVLASHTELPVIGVPLDASSLGGMDSLLSTVQMPPGVPVATMGIGKAGAKNSAVLALRILALEDSALGCKLERFRSKMEEEVEKKADKVAKSNQHVGNN</sequence>
<evidence type="ECO:0000256" key="13">
    <source>
        <dbReference type="HAMAP-Rule" id="MF_01929"/>
    </source>
</evidence>
<comment type="pathway">
    <text evidence="3 12">Purine metabolism; IMP biosynthesis via de novo pathway; N(1)-(5-phospho-D-ribosyl)glycinamide from 5-phospho-alpha-D-ribose 1-diphosphate: step 2/2.</text>
</comment>
<dbReference type="EC" id="6.3.4.13" evidence="12"/>
<dbReference type="KEGG" id="dbk:DGMP_14000"/>
<evidence type="ECO:0000256" key="14">
    <source>
        <dbReference type="PROSITE-ProRule" id="PRU00409"/>
    </source>
</evidence>
<feature type="binding site" evidence="13">
    <location>
        <position position="439"/>
    </location>
    <ligand>
        <name>substrate</name>
    </ligand>
</feature>
<keyword evidence="10" id="KW-0464">Manganese</keyword>
<dbReference type="InterPro" id="IPR020560">
    <property type="entry name" value="PRibGlycinamide_synth_C-dom"/>
</dbReference>
<evidence type="ECO:0000256" key="10">
    <source>
        <dbReference type="ARBA" id="ARBA00023211"/>
    </source>
</evidence>
<evidence type="ECO:0000256" key="3">
    <source>
        <dbReference type="ARBA" id="ARBA00005174"/>
    </source>
</evidence>
<feature type="domain" description="ATP-grasp" evidence="15">
    <location>
        <begin position="107"/>
        <end position="313"/>
    </location>
</feature>
<keyword evidence="13" id="KW-0413">Isomerase</keyword>
<accession>A0A8D5FVL5</accession>
<comment type="cofactor">
    <cofactor evidence="2">
        <name>Mg(2+)</name>
        <dbReference type="ChEBI" id="CHEBI:18420"/>
    </cofactor>
</comment>
<organism evidence="16 17">
    <name type="scientific">Desulfomarina profundi</name>
    <dbReference type="NCBI Taxonomy" id="2772557"/>
    <lineage>
        <taxon>Bacteria</taxon>
        <taxon>Pseudomonadati</taxon>
        <taxon>Thermodesulfobacteriota</taxon>
        <taxon>Desulfobulbia</taxon>
        <taxon>Desulfobulbales</taxon>
        <taxon>Desulfobulbaceae</taxon>
        <taxon>Desulfomarina</taxon>
    </lineage>
</organism>
<dbReference type="SMART" id="SM01001">
    <property type="entry name" value="AIRC"/>
    <property type="match status" value="1"/>
</dbReference>
<dbReference type="InterPro" id="IPR000031">
    <property type="entry name" value="PurE_dom"/>
</dbReference>
<dbReference type="InterPro" id="IPR020559">
    <property type="entry name" value="PRibGlycinamide_synth_CS"/>
</dbReference>
<dbReference type="PROSITE" id="PS00184">
    <property type="entry name" value="GARS"/>
    <property type="match status" value="1"/>
</dbReference>
<dbReference type="InterPro" id="IPR000115">
    <property type="entry name" value="PRibGlycinamide_synth"/>
</dbReference>
<dbReference type="NCBIfam" id="TIGR00877">
    <property type="entry name" value="purD"/>
    <property type="match status" value="1"/>
</dbReference>
<dbReference type="GO" id="GO:0046872">
    <property type="term" value="F:metal ion binding"/>
    <property type="evidence" value="ECO:0007669"/>
    <property type="project" value="UniProtKB-KW"/>
</dbReference>
<dbReference type="HAMAP" id="MF_01929">
    <property type="entry name" value="PurE_classI"/>
    <property type="match status" value="1"/>
</dbReference>
<dbReference type="Pfam" id="PF02843">
    <property type="entry name" value="GARS_C"/>
    <property type="match status" value="1"/>
</dbReference>
<keyword evidence="5" id="KW-0479">Metal-binding</keyword>
<dbReference type="PROSITE" id="PS50975">
    <property type="entry name" value="ATP_GRASP"/>
    <property type="match status" value="1"/>
</dbReference>
<keyword evidence="6 14" id="KW-0547">Nucleotide-binding</keyword>
<dbReference type="EMBL" id="AP024086">
    <property type="protein sequence ID" value="BCL60707.1"/>
    <property type="molecule type" value="Genomic_DNA"/>
</dbReference>
<comment type="pathway">
    <text evidence="13">Purine metabolism; IMP biosynthesis via de novo pathway; 5-amino-1-(5-phospho-D-ribosyl)imidazole-4-carboxylate from 5-amino-1-(5-phospho-D-ribosyl)imidazole (N5-CAIR route): step 2/2.</text>
</comment>
<keyword evidence="4 12" id="KW-0436">Ligase</keyword>
<keyword evidence="17" id="KW-1185">Reference proteome</keyword>
<dbReference type="Pfam" id="PF02844">
    <property type="entry name" value="GARS_N"/>
    <property type="match status" value="1"/>
</dbReference>
<dbReference type="SMART" id="SM01209">
    <property type="entry name" value="GARS_A"/>
    <property type="match status" value="1"/>
</dbReference>
<dbReference type="InterPro" id="IPR020561">
    <property type="entry name" value="PRibGlycinamid_synth_ATP-grasp"/>
</dbReference>
<dbReference type="FunFam" id="3.40.50.20:FF:000006">
    <property type="entry name" value="Phosphoribosylamine--glycine ligase, chloroplastic"/>
    <property type="match status" value="1"/>
</dbReference>
<evidence type="ECO:0000256" key="12">
    <source>
        <dbReference type="HAMAP-Rule" id="MF_00138"/>
    </source>
</evidence>
<keyword evidence="7 12" id="KW-0658">Purine biosynthesis</keyword>
<dbReference type="HAMAP" id="MF_00138">
    <property type="entry name" value="GARS"/>
    <property type="match status" value="1"/>
</dbReference>
<dbReference type="InterPro" id="IPR033747">
    <property type="entry name" value="PurE_ClassI"/>
</dbReference>
<evidence type="ECO:0000256" key="11">
    <source>
        <dbReference type="ARBA" id="ARBA00038345"/>
    </source>
</evidence>
<evidence type="ECO:0000256" key="7">
    <source>
        <dbReference type="ARBA" id="ARBA00022755"/>
    </source>
</evidence>
<keyword evidence="9" id="KW-0460">Magnesium</keyword>
<dbReference type="PANTHER" id="PTHR43472">
    <property type="entry name" value="PHOSPHORIBOSYLAMINE--GLYCINE LIGASE"/>
    <property type="match status" value="1"/>
</dbReference>
<evidence type="ECO:0000256" key="1">
    <source>
        <dbReference type="ARBA" id="ARBA00001936"/>
    </source>
</evidence>
<dbReference type="GO" id="GO:0004637">
    <property type="term" value="F:phosphoribosylamine-glycine ligase activity"/>
    <property type="evidence" value="ECO:0007669"/>
    <property type="project" value="UniProtKB-UniRule"/>
</dbReference>
<dbReference type="Proteomes" id="UP000826725">
    <property type="component" value="Chromosome"/>
</dbReference>
<dbReference type="FunFam" id="3.90.600.10:FF:000001">
    <property type="entry name" value="Trifunctional purine biosynthetic protein adenosine-3"/>
    <property type="match status" value="1"/>
</dbReference>
<dbReference type="AlphaFoldDB" id="A0A8D5FVL5"/>
<feature type="binding site" evidence="13">
    <location>
        <position position="469"/>
    </location>
    <ligand>
        <name>substrate</name>
    </ligand>
</feature>
<dbReference type="RefSeq" id="WP_228856808.1">
    <property type="nucleotide sequence ID" value="NZ_AP024086.1"/>
</dbReference>
<dbReference type="UniPathway" id="UPA00074">
    <property type="reaction ID" value="UER00125"/>
</dbReference>
<feature type="binding site" evidence="13">
    <location>
        <position position="442"/>
    </location>
    <ligand>
        <name>substrate</name>
    </ligand>
</feature>
<evidence type="ECO:0000256" key="2">
    <source>
        <dbReference type="ARBA" id="ARBA00001946"/>
    </source>
</evidence>
<comment type="function">
    <text evidence="13">Catalyzes the conversion of N5-carboxyaminoimidazole ribonucleotide (N5-CAIR) to 4-carboxy-5-aminoimidazole ribonucleotide (CAIR).</text>
</comment>
<keyword evidence="8 14" id="KW-0067">ATP-binding</keyword>